<dbReference type="GeneID" id="89619536"/>
<evidence type="ECO:0000256" key="2">
    <source>
        <dbReference type="ARBA" id="ARBA00022723"/>
    </source>
</evidence>
<accession>A0A412PFL4</accession>
<evidence type="ECO:0000313" key="6">
    <source>
        <dbReference type="EMBL" id="RGT56438.1"/>
    </source>
</evidence>
<evidence type="ECO:0000256" key="4">
    <source>
        <dbReference type="ARBA" id="ARBA00023014"/>
    </source>
</evidence>
<evidence type="ECO:0000313" key="7">
    <source>
        <dbReference type="Proteomes" id="UP000284731"/>
    </source>
</evidence>
<dbReference type="Gene3D" id="1.10.15.40">
    <property type="entry name" value="Electron transport complex subunit B, putative Fe-S cluster"/>
    <property type="match status" value="1"/>
</dbReference>
<dbReference type="Proteomes" id="UP000284731">
    <property type="component" value="Unassembled WGS sequence"/>
</dbReference>
<dbReference type="EMBL" id="QRWX01000002">
    <property type="protein sequence ID" value="RGT56438.1"/>
    <property type="molecule type" value="Genomic_DNA"/>
</dbReference>
<evidence type="ECO:0000256" key="3">
    <source>
        <dbReference type="ARBA" id="ARBA00023004"/>
    </source>
</evidence>
<reference evidence="6 7" key="1">
    <citation type="submission" date="2018-08" db="EMBL/GenBank/DDBJ databases">
        <title>A genome reference for cultivated species of the human gut microbiota.</title>
        <authorList>
            <person name="Zou Y."/>
            <person name="Xue W."/>
            <person name="Luo G."/>
        </authorList>
    </citation>
    <scope>NUCLEOTIDE SEQUENCE [LARGE SCALE GENOMIC DNA]</scope>
    <source>
        <strain evidence="6 7">AF18-46</strain>
    </source>
</reference>
<dbReference type="AlphaFoldDB" id="A0A412PFL4"/>
<keyword evidence="3" id="KW-0408">Iron</keyword>
<gene>
    <name evidence="6" type="ORF">DWX20_06450</name>
</gene>
<organism evidence="6 7">
    <name type="scientific">Solobacterium moorei</name>
    <dbReference type="NCBI Taxonomy" id="102148"/>
    <lineage>
        <taxon>Bacteria</taxon>
        <taxon>Bacillati</taxon>
        <taxon>Bacillota</taxon>
        <taxon>Erysipelotrichia</taxon>
        <taxon>Erysipelotrichales</taxon>
        <taxon>Erysipelotrichaceae</taxon>
        <taxon>Solobacterium</taxon>
    </lineage>
</organism>
<dbReference type="RefSeq" id="WP_006525115.1">
    <property type="nucleotide sequence ID" value="NZ_AP028934.1"/>
</dbReference>
<evidence type="ECO:0000256" key="1">
    <source>
        <dbReference type="ARBA" id="ARBA00022485"/>
    </source>
</evidence>
<dbReference type="InterPro" id="IPR007202">
    <property type="entry name" value="4Fe-4S_dom"/>
</dbReference>
<evidence type="ECO:0000259" key="5">
    <source>
        <dbReference type="PROSITE" id="PS51656"/>
    </source>
</evidence>
<keyword evidence="2" id="KW-0479">Metal-binding</keyword>
<keyword evidence="4" id="KW-0411">Iron-sulfur</keyword>
<sequence length="95" mass="9997">MVVAILKAFGLMLVLGAVLGGILAFASVKFYVKEDNRKEELTALLPGYNCGACGNPGCAAMAVKLLAGESQVEQCKPSKPDQREAIKAYLAEHVG</sequence>
<feature type="domain" description="4Fe-4S" evidence="5">
    <location>
        <begin position="33"/>
        <end position="92"/>
    </location>
</feature>
<comment type="caution">
    <text evidence="6">The sequence shown here is derived from an EMBL/GenBank/DDBJ whole genome shotgun (WGS) entry which is preliminary data.</text>
</comment>
<protein>
    <submittedName>
        <fullName evidence="6">Electron transporter RnfB</fullName>
    </submittedName>
</protein>
<dbReference type="Pfam" id="PF04060">
    <property type="entry name" value="FeS"/>
    <property type="match status" value="1"/>
</dbReference>
<proteinExistence type="predicted"/>
<keyword evidence="1" id="KW-0004">4Fe-4S</keyword>
<name>A0A412PFL4_9FIRM</name>
<dbReference type="GO" id="GO:0051539">
    <property type="term" value="F:4 iron, 4 sulfur cluster binding"/>
    <property type="evidence" value="ECO:0007669"/>
    <property type="project" value="UniProtKB-KW"/>
</dbReference>
<dbReference type="GO" id="GO:0046872">
    <property type="term" value="F:metal ion binding"/>
    <property type="evidence" value="ECO:0007669"/>
    <property type="project" value="UniProtKB-KW"/>
</dbReference>
<dbReference type="PROSITE" id="PS51656">
    <property type="entry name" value="4FE4S"/>
    <property type="match status" value="1"/>
</dbReference>